<dbReference type="InterPro" id="IPR048433">
    <property type="entry name" value="YNCE-like_beta-prop"/>
</dbReference>
<feature type="signal peptide" evidence="2">
    <location>
        <begin position="1"/>
        <end position="22"/>
    </location>
</feature>
<proteinExistence type="predicted"/>
<dbReference type="PANTHER" id="PTHR47197:SF3">
    <property type="entry name" value="DIHYDRO-HEME D1 DEHYDROGENASE"/>
    <property type="match status" value="1"/>
</dbReference>
<evidence type="ECO:0000256" key="2">
    <source>
        <dbReference type="SAM" id="SignalP"/>
    </source>
</evidence>
<dbReference type="Proteomes" id="UP000518288">
    <property type="component" value="Unassembled WGS sequence"/>
</dbReference>
<reference evidence="4 5" key="1">
    <citation type="submission" date="2020-07" db="EMBL/GenBank/DDBJ databases">
        <title>Genomic Encyclopedia of Archaeal and Bacterial Type Strains, Phase II (KMG-II): from individual species to whole genera.</title>
        <authorList>
            <person name="Goeker M."/>
        </authorList>
    </citation>
    <scope>NUCLEOTIDE SEQUENCE [LARGE SCALE GENOMIC DNA]</scope>
    <source>
        <strain evidence="4 5">DSM 21226</strain>
    </source>
</reference>
<dbReference type="InterPro" id="IPR011045">
    <property type="entry name" value="N2O_reductase_N"/>
</dbReference>
<dbReference type="Pfam" id="PF21783">
    <property type="entry name" value="YNCE"/>
    <property type="match status" value="1"/>
</dbReference>
<dbReference type="AlphaFoldDB" id="A0A7Y9QYR5"/>
<dbReference type="PANTHER" id="PTHR47197">
    <property type="entry name" value="PROTEIN NIRF"/>
    <property type="match status" value="1"/>
</dbReference>
<evidence type="ECO:0000313" key="4">
    <source>
        <dbReference type="EMBL" id="NYG32015.1"/>
    </source>
</evidence>
<dbReference type="SUPFAM" id="SSF50974">
    <property type="entry name" value="Nitrous oxide reductase, N-terminal domain"/>
    <property type="match status" value="1"/>
</dbReference>
<dbReference type="InterPro" id="IPR015943">
    <property type="entry name" value="WD40/YVTN_repeat-like_dom_sf"/>
</dbReference>
<dbReference type="EMBL" id="JACCFH010000001">
    <property type="protein sequence ID" value="NYG32015.1"/>
    <property type="molecule type" value="Genomic_DNA"/>
</dbReference>
<feature type="domain" description="YNCE-like beta-propeller" evidence="3">
    <location>
        <begin position="49"/>
        <end position="379"/>
    </location>
</feature>
<dbReference type="InterPro" id="IPR051200">
    <property type="entry name" value="Host-pathogen_enzymatic-act"/>
</dbReference>
<feature type="chain" id="PRO_5031006249" evidence="2">
    <location>
        <begin position="23"/>
        <end position="380"/>
    </location>
</feature>
<protein>
    <submittedName>
        <fullName evidence="4">YVTN family beta-propeller protein</fullName>
    </submittedName>
</protein>
<evidence type="ECO:0000313" key="5">
    <source>
        <dbReference type="Proteomes" id="UP000518288"/>
    </source>
</evidence>
<gene>
    <name evidence="4" type="ORF">BDD16_001001</name>
</gene>
<sequence length="380" mass="40367">MISRRSCVFSSAAALLVAACDARVPGVAAPSTAGSAPVPASSPASSLAASAVDAASAPAASAESAASSPGAPGRPPIFVLNSLDATISVIDPVTMTELRRLPTGKEPHHLYLSPDEKSLLVANAVGNTITLVDPRTGQIQRTMTDIIDPYQLRFSPDMKWFVTAANRLNHIDIYRVTRPAAGGFELALAKRTATGKTPSHVIIDTKSTVVYGSIQDDDQITSIDLATQTTRWTVPSGKMPADVFLSADDKTLFVGLTGDSVVEAYDVSVNPPKLVKRIPTGAGAHAFRAWGDKRHVLVSNRVANTISRIDTQTLTVVDNYPAPSGPDCMDLSPDRKFIFVASRWAGKLTVIDTEQKKVVRQINVGKSPHGVWTLEHAGRL</sequence>
<comment type="caution">
    <text evidence="4">The sequence shown here is derived from an EMBL/GenBank/DDBJ whole genome shotgun (WGS) entry which is preliminary data.</text>
</comment>
<accession>A0A7Y9QYR5</accession>
<dbReference type="Gene3D" id="2.130.10.10">
    <property type="entry name" value="YVTN repeat-like/Quinoprotein amine dehydrogenase"/>
    <property type="match status" value="2"/>
</dbReference>
<evidence type="ECO:0000259" key="3">
    <source>
        <dbReference type="Pfam" id="PF21783"/>
    </source>
</evidence>
<evidence type="ECO:0000256" key="1">
    <source>
        <dbReference type="ARBA" id="ARBA00022729"/>
    </source>
</evidence>
<organism evidence="4 5">
    <name type="scientific">Sphaerotilus montanus</name>
    <dbReference type="NCBI Taxonomy" id="522889"/>
    <lineage>
        <taxon>Bacteria</taxon>
        <taxon>Pseudomonadati</taxon>
        <taxon>Pseudomonadota</taxon>
        <taxon>Betaproteobacteria</taxon>
        <taxon>Burkholderiales</taxon>
        <taxon>Sphaerotilaceae</taxon>
        <taxon>Sphaerotilus</taxon>
    </lineage>
</organism>
<dbReference type="PROSITE" id="PS51257">
    <property type="entry name" value="PROKAR_LIPOPROTEIN"/>
    <property type="match status" value="1"/>
</dbReference>
<name>A0A7Y9QYR5_9BURK</name>
<keyword evidence="5" id="KW-1185">Reference proteome</keyword>
<keyword evidence="1 2" id="KW-0732">Signal</keyword>